<keyword evidence="2" id="KW-1133">Transmembrane helix</keyword>
<dbReference type="EnsemblPlants" id="AET1Gv20739300.5">
    <property type="protein sequence ID" value="AET1Gv20739300.5"/>
    <property type="gene ID" value="AET1Gv20739300"/>
</dbReference>
<name>A0A452ZF21_AEGTS</name>
<reference evidence="3" key="4">
    <citation type="submission" date="2019-03" db="UniProtKB">
        <authorList>
            <consortium name="EnsemblPlants"/>
        </authorList>
    </citation>
    <scope>IDENTIFICATION</scope>
</reference>
<feature type="compositionally biased region" description="Low complexity" evidence="1">
    <location>
        <begin position="10"/>
        <end position="25"/>
    </location>
</feature>
<dbReference type="AlphaFoldDB" id="A0A452ZF21"/>
<evidence type="ECO:0000313" key="3">
    <source>
        <dbReference type="EnsemblPlants" id="AET1Gv20739300.5"/>
    </source>
</evidence>
<reference evidence="4" key="2">
    <citation type="journal article" date="2017" name="Nat. Plants">
        <title>The Aegilops tauschii genome reveals multiple impacts of transposons.</title>
        <authorList>
            <person name="Zhao G."/>
            <person name="Zou C."/>
            <person name="Li K."/>
            <person name="Wang K."/>
            <person name="Li T."/>
            <person name="Gao L."/>
            <person name="Zhang X."/>
            <person name="Wang H."/>
            <person name="Yang Z."/>
            <person name="Liu X."/>
            <person name="Jiang W."/>
            <person name="Mao L."/>
            <person name="Kong X."/>
            <person name="Jiao Y."/>
            <person name="Jia J."/>
        </authorList>
    </citation>
    <scope>NUCLEOTIDE SEQUENCE [LARGE SCALE GENOMIC DNA]</scope>
    <source>
        <strain evidence="4">cv. AL8/78</strain>
    </source>
</reference>
<feature type="transmembrane region" description="Helical" evidence="2">
    <location>
        <begin position="47"/>
        <end position="71"/>
    </location>
</feature>
<dbReference type="Gramene" id="AET1Gv20739300.2">
    <property type="protein sequence ID" value="AET1Gv20739300.2"/>
    <property type="gene ID" value="AET1Gv20739300"/>
</dbReference>
<feature type="region of interest" description="Disordered" evidence="1">
    <location>
        <begin position="1"/>
        <end position="37"/>
    </location>
</feature>
<dbReference type="EnsemblPlants" id="AET1Gv20739300.2">
    <property type="protein sequence ID" value="AET1Gv20739300.2"/>
    <property type="gene ID" value="AET1Gv20739300"/>
</dbReference>
<proteinExistence type="predicted"/>
<evidence type="ECO:0000313" key="4">
    <source>
        <dbReference type="Proteomes" id="UP000015105"/>
    </source>
</evidence>
<accession>A0A452ZF21</accession>
<evidence type="ECO:0000256" key="2">
    <source>
        <dbReference type="SAM" id="Phobius"/>
    </source>
</evidence>
<evidence type="ECO:0000256" key="1">
    <source>
        <dbReference type="SAM" id="MobiDB-lite"/>
    </source>
</evidence>
<organism evidence="3 4">
    <name type="scientific">Aegilops tauschii subsp. strangulata</name>
    <name type="common">Goatgrass</name>
    <dbReference type="NCBI Taxonomy" id="200361"/>
    <lineage>
        <taxon>Eukaryota</taxon>
        <taxon>Viridiplantae</taxon>
        <taxon>Streptophyta</taxon>
        <taxon>Embryophyta</taxon>
        <taxon>Tracheophyta</taxon>
        <taxon>Spermatophyta</taxon>
        <taxon>Magnoliopsida</taxon>
        <taxon>Liliopsida</taxon>
        <taxon>Poales</taxon>
        <taxon>Poaceae</taxon>
        <taxon>BOP clade</taxon>
        <taxon>Pooideae</taxon>
        <taxon>Triticodae</taxon>
        <taxon>Triticeae</taxon>
        <taxon>Triticinae</taxon>
        <taxon>Aegilops</taxon>
    </lineage>
</organism>
<keyword evidence="4" id="KW-1185">Reference proteome</keyword>
<sequence>MTAHRRSSGRRSAPSLSSSGPSLPRNQGKLSKPSTQSWSRLAASRKWLLFLKPTTGVLISLLGTSLWTYMLKIACLKTRR</sequence>
<protein>
    <submittedName>
        <fullName evidence="3">Uncharacterized protein</fullName>
    </submittedName>
</protein>
<keyword evidence="2" id="KW-0472">Membrane</keyword>
<reference evidence="3" key="3">
    <citation type="journal article" date="2017" name="Nature">
        <title>Genome sequence of the progenitor of the wheat D genome Aegilops tauschii.</title>
        <authorList>
            <person name="Luo M.C."/>
            <person name="Gu Y.Q."/>
            <person name="Puiu D."/>
            <person name="Wang H."/>
            <person name="Twardziok S.O."/>
            <person name="Deal K.R."/>
            <person name="Huo N."/>
            <person name="Zhu T."/>
            <person name="Wang L."/>
            <person name="Wang Y."/>
            <person name="McGuire P.E."/>
            <person name="Liu S."/>
            <person name="Long H."/>
            <person name="Ramasamy R.K."/>
            <person name="Rodriguez J.C."/>
            <person name="Van S.L."/>
            <person name="Yuan L."/>
            <person name="Wang Z."/>
            <person name="Xia Z."/>
            <person name="Xiao L."/>
            <person name="Anderson O.D."/>
            <person name="Ouyang S."/>
            <person name="Liang Y."/>
            <person name="Zimin A.V."/>
            <person name="Pertea G."/>
            <person name="Qi P."/>
            <person name="Bennetzen J.L."/>
            <person name="Dai X."/>
            <person name="Dawson M.W."/>
            <person name="Muller H.G."/>
            <person name="Kugler K."/>
            <person name="Rivarola-Duarte L."/>
            <person name="Spannagl M."/>
            <person name="Mayer K.F.X."/>
            <person name="Lu F.H."/>
            <person name="Bevan M.W."/>
            <person name="Leroy P."/>
            <person name="Li P."/>
            <person name="You F.M."/>
            <person name="Sun Q."/>
            <person name="Liu Z."/>
            <person name="Lyons E."/>
            <person name="Wicker T."/>
            <person name="Salzberg S.L."/>
            <person name="Devos K.M."/>
            <person name="Dvorak J."/>
        </authorList>
    </citation>
    <scope>NUCLEOTIDE SEQUENCE [LARGE SCALE GENOMIC DNA]</scope>
    <source>
        <strain evidence="3">cv. AL8/78</strain>
    </source>
</reference>
<reference evidence="3" key="5">
    <citation type="journal article" date="2021" name="G3 (Bethesda)">
        <title>Aegilops tauschii genome assembly Aet v5.0 features greater sequence contiguity and improved annotation.</title>
        <authorList>
            <person name="Wang L."/>
            <person name="Zhu T."/>
            <person name="Rodriguez J.C."/>
            <person name="Deal K.R."/>
            <person name="Dubcovsky J."/>
            <person name="McGuire P.E."/>
            <person name="Lux T."/>
            <person name="Spannagl M."/>
            <person name="Mayer K.F.X."/>
            <person name="Baldrich P."/>
            <person name="Meyers B.C."/>
            <person name="Huo N."/>
            <person name="Gu Y.Q."/>
            <person name="Zhou H."/>
            <person name="Devos K.M."/>
            <person name="Bennetzen J.L."/>
            <person name="Unver T."/>
            <person name="Budak H."/>
            <person name="Gulick P.J."/>
            <person name="Galiba G."/>
            <person name="Kalapos B."/>
            <person name="Nelson D.R."/>
            <person name="Li P."/>
            <person name="You F.M."/>
            <person name="Luo M.C."/>
            <person name="Dvorak J."/>
        </authorList>
    </citation>
    <scope>NUCLEOTIDE SEQUENCE [LARGE SCALE GENOMIC DNA]</scope>
    <source>
        <strain evidence="3">cv. AL8/78</strain>
    </source>
</reference>
<dbReference type="Proteomes" id="UP000015105">
    <property type="component" value="Chromosome 1D"/>
</dbReference>
<reference evidence="4" key="1">
    <citation type="journal article" date="2014" name="Science">
        <title>Ancient hybridizations among the ancestral genomes of bread wheat.</title>
        <authorList>
            <consortium name="International Wheat Genome Sequencing Consortium,"/>
            <person name="Marcussen T."/>
            <person name="Sandve S.R."/>
            <person name="Heier L."/>
            <person name="Spannagl M."/>
            <person name="Pfeifer M."/>
            <person name="Jakobsen K.S."/>
            <person name="Wulff B.B."/>
            <person name="Steuernagel B."/>
            <person name="Mayer K.F."/>
            <person name="Olsen O.A."/>
        </authorList>
    </citation>
    <scope>NUCLEOTIDE SEQUENCE [LARGE SCALE GENOMIC DNA]</scope>
    <source>
        <strain evidence="4">cv. AL8/78</strain>
    </source>
</reference>
<feature type="compositionally biased region" description="Polar residues" evidence="1">
    <location>
        <begin position="28"/>
        <end position="37"/>
    </location>
</feature>
<dbReference type="Gramene" id="AET1Gv20739300.5">
    <property type="protein sequence ID" value="AET1Gv20739300.5"/>
    <property type="gene ID" value="AET1Gv20739300"/>
</dbReference>
<keyword evidence="2" id="KW-0812">Transmembrane</keyword>